<keyword evidence="1" id="KW-0805">Transcription regulation</keyword>
<evidence type="ECO:0000256" key="3">
    <source>
        <dbReference type="PROSITE-ProRule" id="PRU01191"/>
    </source>
</evidence>
<comment type="caution">
    <text evidence="3">Lacks conserved residue(s) required for the propagation of feature annotation.</text>
</comment>
<name>A0A2S1WLM5_9CARY</name>
<dbReference type="PANTHER" id="PTHR31636">
    <property type="entry name" value="OSJNBA0084A10.13 PROTEIN-RELATED"/>
    <property type="match status" value="1"/>
</dbReference>
<evidence type="ECO:0000256" key="2">
    <source>
        <dbReference type="ARBA" id="ARBA00023163"/>
    </source>
</evidence>
<dbReference type="Pfam" id="PF03514">
    <property type="entry name" value="GRAS"/>
    <property type="match status" value="1"/>
</dbReference>
<feature type="region of interest" description="Leucine repeat II (LRII)" evidence="3">
    <location>
        <begin position="203"/>
        <end position="235"/>
    </location>
</feature>
<keyword evidence="2" id="KW-0804">Transcription</keyword>
<evidence type="ECO:0000256" key="4">
    <source>
        <dbReference type="SAM" id="MobiDB-lite"/>
    </source>
</evidence>
<feature type="region of interest" description="SAW" evidence="3">
    <location>
        <begin position="406"/>
        <end position="481"/>
    </location>
</feature>
<protein>
    <submittedName>
        <fullName evidence="5">GRAS3</fullName>
    </submittedName>
</protein>
<dbReference type="AlphaFoldDB" id="A0A2S1WLM5"/>
<feature type="short sequence motif" description="VHIID" evidence="3">
    <location>
        <begin position="159"/>
        <end position="163"/>
    </location>
</feature>
<feature type="region of interest" description="Disordered" evidence="4">
    <location>
        <begin position="296"/>
        <end position="326"/>
    </location>
</feature>
<reference evidence="5" key="1">
    <citation type="submission" date="2018-01" db="EMBL/GenBank/DDBJ databases">
        <title>Identification, phylogeny and expression analysis of the GRAS gene family in Tamarix hispida.</title>
        <authorList>
            <person name="Wang P."/>
        </authorList>
    </citation>
    <scope>NUCLEOTIDE SEQUENCE</scope>
</reference>
<sequence length="484" mass="54163">MFQEEGSSSVTSSSPLQLFSSIMSMSPNLGPAAYPSWLRDLKSEERGLYLIHLLLSCANHVANGSLENANFALDQISHLATPTGDTMQRIAAYFTEALADRILKSWPGLYKALHFTKTPLVREEIIVKKLFFELFPFLKLAFLVANQAIVEAMEGEKMIHIIDLNASEPAQWIAFIQALSTRPEGPPHLRITGVHQQKEVLDQVAHKLTEEAEKFDLPFQFNPVASKLENLDVDKLRVKTGEALAISSVLQLHTLLAAPAEDHEGGLHRKQKSPPSGLIDRASTDNGFHLQSMLQMRSSSEPDGVHNRRCSPSNNDSAASSPPLNSAPTKVDTFLNALWGLSPKIMVVAEQDSNHNSSALMERLSEALHFYAALFDCLECTLHRESIERLRVEKMLFGEEVKNIIACEGVERKERHEKLERWVQRLEIAGFGNVGLSCVGLLQAKRLLQAYGCDGYKIKEENGCIVFCWQDRPLFFVSAWMCRR</sequence>
<feature type="compositionally biased region" description="Low complexity" evidence="4">
    <location>
        <begin position="311"/>
        <end position="326"/>
    </location>
</feature>
<evidence type="ECO:0000256" key="1">
    <source>
        <dbReference type="ARBA" id="ARBA00023015"/>
    </source>
</evidence>
<organism evidence="5">
    <name type="scientific">Tamarix hispida</name>
    <dbReference type="NCBI Taxonomy" id="189793"/>
    <lineage>
        <taxon>Eukaryota</taxon>
        <taxon>Viridiplantae</taxon>
        <taxon>Streptophyta</taxon>
        <taxon>Embryophyta</taxon>
        <taxon>Tracheophyta</taxon>
        <taxon>Spermatophyta</taxon>
        <taxon>Magnoliopsida</taxon>
        <taxon>eudicotyledons</taxon>
        <taxon>Gunneridae</taxon>
        <taxon>Pentapetalae</taxon>
        <taxon>Caryophyllales</taxon>
        <taxon>Tamaricaceae</taxon>
        <taxon>Tamarix</taxon>
    </lineage>
</organism>
<dbReference type="EMBL" id="MG817393">
    <property type="protein sequence ID" value="AWJ68059.1"/>
    <property type="molecule type" value="mRNA"/>
</dbReference>
<dbReference type="InterPro" id="IPR005202">
    <property type="entry name" value="TF_GRAS"/>
</dbReference>
<feature type="region of interest" description="VHIID" evidence="3">
    <location>
        <begin position="128"/>
        <end position="193"/>
    </location>
</feature>
<proteinExistence type="evidence at transcript level"/>
<feature type="region of interest" description="Disordered" evidence="4">
    <location>
        <begin position="262"/>
        <end position="284"/>
    </location>
</feature>
<accession>A0A2S1WLM5</accession>
<comment type="similarity">
    <text evidence="3">Belongs to the GRAS family.</text>
</comment>
<dbReference type="PROSITE" id="PS50985">
    <property type="entry name" value="GRAS"/>
    <property type="match status" value="1"/>
</dbReference>
<evidence type="ECO:0000313" key="5">
    <source>
        <dbReference type="EMBL" id="AWJ68059.1"/>
    </source>
</evidence>